<dbReference type="STRING" id="938405.SAMN02927895_05468"/>
<evidence type="ECO:0000256" key="3">
    <source>
        <dbReference type="ARBA" id="ARBA00022840"/>
    </source>
</evidence>
<dbReference type="RefSeq" id="WP_245704986.1">
    <property type="nucleotide sequence ID" value="NZ_FMZX01000051.1"/>
</dbReference>
<protein>
    <submittedName>
        <fullName evidence="5">Type II secretion system protein E (GspE)</fullName>
    </submittedName>
</protein>
<dbReference type="GO" id="GO:0005524">
    <property type="term" value="F:ATP binding"/>
    <property type="evidence" value="ECO:0007669"/>
    <property type="project" value="UniProtKB-KW"/>
</dbReference>
<dbReference type="SUPFAM" id="SSF160246">
    <property type="entry name" value="EspE N-terminal domain-like"/>
    <property type="match status" value="1"/>
</dbReference>
<dbReference type="Pfam" id="PF00437">
    <property type="entry name" value="T2SSE"/>
    <property type="match status" value="1"/>
</dbReference>
<dbReference type="AlphaFoldDB" id="A0A1G7DT03"/>
<dbReference type="SUPFAM" id="SSF52540">
    <property type="entry name" value="P-loop containing nucleoside triphosphate hydrolases"/>
    <property type="match status" value="1"/>
</dbReference>
<proteinExistence type="inferred from homology"/>
<dbReference type="Gene3D" id="3.40.50.300">
    <property type="entry name" value="P-loop containing nucleotide triphosphate hydrolases"/>
    <property type="match status" value="1"/>
</dbReference>
<keyword evidence="6" id="KW-1185">Reference proteome</keyword>
<accession>A0A1G7DT03</accession>
<dbReference type="Proteomes" id="UP000198925">
    <property type="component" value="Unassembled WGS sequence"/>
</dbReference>
<dbReference type="FunFam" id="3.40.50.300:FF:000398">
    <property type="entry name" value="Type IV pilus assembly ATPase PilB"/>
    <property type="match status" value="1"/>
</dbReference>
<dbReference type="InterPro" id="IPR007831">
    <property type="entry name" value="T2SS_GspE_N"/>
</dbReference>
<dbReference type="PANTHER" id="PTHR30258">
    <property type="entry name" value="TYPE II SECRETION SYSTEM PROTEIN GSPE-RELATED"/>
    <property type="match status" value="1"/>
</dbReference>
<dbReference type="Pfam" id="PF05157">
    <property type="entry name" value="MshEN"/>
    <property type="match status" value="1"/>
</dbReference>
<name>A0A1G7DT03_9PROT</name>
<reference evidence="5 6" key="1">
    <citation type="submission" date="2016-10" db="EMBL/GenBank/DDBJ databases">
        <authorList>
            <person name="de Groot N.N."/>
        </authorList>
    </citation>
    <scope>NUCLEOTIDE SEQUENCE [LARGE SCALE GENOMIC DNA]</scope>
    <source>
        <strain evidence="5 6">CPCC 100156</strain>
    </source>
</reference>
<dbReference type="GO" id="GO:0016887">
    <property type="term" value="F:ATP hydrolysis activity"/>
    <property type="evidence" value="ECO:0007669"/>
    <property type="project" value="TreeGrafter"/>
</dbReference>
<dbReference type="EMBL" id="FMZX01000051">
    <property type="protein sequence ID" value="SDE54025.1"/>
    <property type="molecule type" value="Genomic_DNA"/>
</dbReference>
<dbReference type="InterPro" id="IPR027417">
    <property type="entry name" value="P-loop_NTPase"/>
</dbReference>
<evidence type="ECO:0000256" key="2">
    <source>
        <dbReference type="ARBA" id="ARBA00022741"/>
    </source>
</evidence>
<organism evidence="5 6">
    <name type="scientific">Belnapia rosea</name>
    <dbReference type="NCBI Taxonomy" id="938405"/>
    <lineage>
        <taxon>Bacteria</taxon>
        <taxon>Pseudomonadati</taxon>
        <taxon>Pseudomonadota</taxon>
        <taxon>Alphaproteobacteria</taxon>
        <taxon>Acetobacterales</taxon>
        <taxon>Roseomonadaceae</taxon>
        <taxon>Belnapia</taxon>
    </lineage>
</organism>
<evidence type="ECO:0000259" key="4">
    <source>
        <dbReference type="PROSITE" id="PS00662"/>
    </source>
</evidence>
<gene>
    <name evidence="5" type="ORF">SAMN04487779_10515</name>
</gene>
<dbReference type="Gene3D" id="3.30.450.90">
    <property type="match status" value="1"/>
</dbReference>
<keyword evidence="2" id="KW-0547">Nucleotide-binding</keyword>
<dbReference type="InterPro" id="IPR037257">
    <property type="entry name" value="T2SS_E_N_sf"/>
</dbReference>
<dbReference type="FunFam" id="3.30.450.90:FF:000001">
    <property type="entry name" value="Type II secretion system ATPase GspE"/>
    <property type="match status" value="1"/>
</dbReference>
<comment type="similarity">
    <text evidence="1">Belongs to the GSP E family.</text>
</comment>
<dbReference type="GO" id="GO:0005886">
    <property type="term" value="C:plasma membrane"/>
    <property type="evidence" value="ECO:0007669"/>
    <property type="project" value="TreeGrafter"/>
</dbReference>
<dbReference type="PANTHER" id="PTHR30258:SF2">
    <property type="entry name" value="COMG OPERON PROTEIN 1"/>
    <property type="match status" value="1"/>
</dbReference>
<dbReference type="Gene3D" id="1.10.40.70">
    <property type="match status" value="1"/>
</dbReference>
<evidence type="ECO:0000313" key="6">
    <source>
        <dbReference type="Proteomes" id="UP000198925"/>
    </source>
</evidence>
<dbReference type="InterPro" id="IPR001482">
    <property type="entry name" value="T2SS/T4SS_dom"/>
</dbReference>
<keyword evidence="3" id="KW-0067">ATP-binding</keyword>
<evidence type="ECO:0000256" key="1">
    <source>
        <dbReference type="ARBA" id="ARBA00006611"/>
    </source>
</evidence>
<feature type="domain" description="Bacterial type II secretion system protein E" evidence="4">
    <location>
        <begin position="384"/>
        <end position="398"/>
    </location>
</feature>
<sequence>MSRDTAAGPPVGSPMDQLVALLRSSGHCDDRALDRARRVAEEASQSLPTALLQLGLVTERDLAQAYAALLNLSLAGADRYPADAPLLADRLSARFLRAARALPVAIEDGTLVVALADPLDRFTATAIAAAARLPVRLEVALPIELDAALNRLYPDEAAAPTAEAAELLESDTERLKDLASEAPVIRLVNQLIARAVETQASDIHIEPFEDRLRVRYRHDGVLEESDSPPLHLARAIISRIKIMARLDIGERRLPQDGRIRLTVRGQDVDLRVATIPSLHGEAAVLRVLDRTAVAFDYRRLGLSPAVVARFRATLELPNGLILVTGPTGSGKTTTLYTGLLALNAVSRKIVAVEDPIEYQLRGINQIQVQSQIGLSFASLLRSILRLDPDVIMVGEIRDGETAQIAVQAALTGHLVLSTLHTNSAAAAVTRLRDMGVEDYLMTASLRGVLAQRLVRRLCVECRRAAPASAELIQRFALPPRCDGGQAILYHPVGCPACRQTGYRGRAAIAEFLELGPALERLVFARADHIAIEQAAIAAGMIPMLQAGIAAALVGETTIEEVVRCVRAEA</sequence>
<dbReference type="PROSITE" id="PS00662">
    <property type="entry name" value="T2SP_E"/>
    <property type="match status" value="1"/>
</dbReference>
<dbReference type="CDD" id="cd01129">
    <property type="entry name" value="PulE-GspE-like"/>
    <property type="match status" value="1"/>
</dbReference>
<dbReference type="Gene3D" id="3.30.300.160">
    <property type="entry name" value="Type II secretion system, protein E, N-terminal domain"/>
    <property type="match status" value="1"/>
</dbReference>
<evidence type="ECO:0000313" key="5">
    <source>
        <dbReference type="EMBL" id="SDE54025.1"/>
    </source>
</evidence>